<feature type="domain" description="DAGKc" evidence="12">
    <location>
        <begin position="1"/>
        <end position="131"/>
    </location>
</feature>
<gene>
    <name evidence="13" type="ORF">FBY58_1359</name>
</gene>
<evidence type="ECO:0000256" key="8">
    <source>
        <dbReference type="ARBA" id="ARBA00022842"/>
    </source>
</evidence>
<dbReference type="InterPro" id="IPR001206">
    <property type="entry name" value="Diacylglycerol_kinase_cat_dom"/>
</dbReference>
<evidence type="ECO:0000256" key="1">
    <source>
        <dbReference type="ARBA" id="ARBA00001946"/>
    </source>
</evidence>
<dbReference type="Gene3D" id="3.40.50.10330">
    <property type="entry name" value="Probable inorganic polyphosphate/atp-NAD kinase, domain 1"/>
    <property type="match status" value="1"/>
</dbReference>
<keyword evidence="5" id="KW-0547">Nucleotide-binding</keyword>
<dbReference type="InterPro" id="IPR017438">
    <property type="entry name" value="ATP-NAD_kinase_N"/>
</dbReference>
<protein>
    <submittedName>
        <fullName evidence="13">YegS/Rv2252/BmrU family lipid kinase</fullName>
    </submittedName>
</protein>
<dbReference type="PROSITE" id="PS50146">
    <property type="entry name" value="DAGK"/>
    <property type="match status" value="1"/>
</dbReference>
<dbReference type="InterPro" id="IPR045540">
    <property type="entry name" value="YegS/DAGK_C"/>
</dbReference>
<dbReference type="Proteomes" id="UP000316887">
    <property type="component" value="Unassembled WGS sequence"/>
</dbReference>
<dbReference type="GO" id="GO:0008654">
    <property type="term" value="P:phospholipid biosynthetic process"/>
    <property type="evidence" value="ECO:0007669"/>
    <property type="project" value="UniProtKB-KW"/>
</dbReference>
<organism evidence="13 14">
    <name type="scientific">Zymomonas mobilis</name>
    <dbReference type="NCBI Taxonomy" id="542"/>
    <lineage>
        <taxon>Bacteria</taxon>
        <taxon>Pseudomonadati</taxon>
        <taxon>Pseudomonadota</taxon>
        <taxon>Alphaproteobacteria</taxon>
        <taxon>Sphingomonadales</taxon>
        <taxon>Zymomonadaceae</taxon>
        <taxon>Zymomonas</taxon>
    </lineage>
</organism>
<dbReference type="OrthoDB" id="142078at2"/>
<dbReference type="AlphaFoldDB" id="A0A542W2E5"/>
<keyword evidence="2" id="KW-0444">Lipid biosynthesis</keyword>
<dbReference type="GO" id="GO:0005524">
    <property type="term" value="F:ATP binding"/>
    <property type="evidence" value="ECO:0007669"/>
    <property type="project" value="UniProtKB-KW"/>
</dbReference>
<dbReference type="InterPro" id="IPR005218">
    <property type="entry name" value="Diacylglycerol/lipid_kinase"/>
</dbReference>
<dbReference type="GO" id="GO:0046872">
    <property type="term" value="F:metal ion binding"/>
    <property type="evidence" value="ECO:0007669"/>
    <property type="project" value="UniProtKB-KW"/>
</dbReference>
<keyword evidence="6 13" id="KW-0418">Kinase</keyword>
<dbReference type="Gene3D" id="2.60.200.40">
    <property type="match status" value="1"/>
</dbReference>
<comment type="caution">
    <text evidence="13">The sequence shown here is derived from an EMBL/GenBank/DDBJ whole genome shotgun (WGS) entry which is preliminary data.</text>
</comment>
<evidence type="ECO:0000256" key="7">
    <source>
        <dbReference type="ARBA" id="ARBA00022840"/>
    </source>
</evidence>
<dbReference type="SUPFAM" id="SSF111331">
    <property type="entry name" value="NAD kinase/diacylglycerol kinase-like"/>
    <property type="match status" value="1"/>
</dbReference>
<dbReference type="GO" id="GO:0016301">
    <property type="term" value="F:kinase activity"/>
    <property type="evidence" value="ECO:0007669"/>
    <property type="project" value="UniProtKB-KW"/>
</dbReference>
<keyword evidence="3" id="KW-0808">Transferase</keyword>
<dbReference type="SMART" id="SM00046">
    <property type="entry name" value="DAGKc"/>
    <property type="match status" value="1"/>
</dbReference>
<evidence type="ECO:0000256" key="4">
    <source>
        <dbReference type="ARBA" id="ARBA00022723"/>
    </source>
</evidence>
<dbReference type="PANTHER" id="PTHR12358">
    <property type="entry name" value="SPHINGOSINE KINASE"/>
    <property type="match status" value="1"/>
</dbReference>
<keyword evidence="9" id="KW-0443">Lipid metabolism</keyword>
<evidence type="ECO:0000256" key="2">
    <source>
        <dbReference type="ARBA" id="ARBA00022516"/>
    </source>
</evidence>
<sequence length="297" mass="32642">MVSKRIAIIVNPIAGKRRPHSVHRFAGYLKQAGFDVRIEKTLFPGHATELARQLVESRQYGYIVAAGGDGTIAEVAEAVVGSEVIFCILPIGTANVLAHELSINFDERQNASNIIKGYSTTIWPAFLQNDGRESLFVQMLGIGIDAHIVHHISSRLKRVMGKAAYALQMLRSLWQYELREMSVSIDGQIYEKATSVIISKGALYAGEHRLLPESKQKDEVFAAVLFQSRNKIDYLLAASAFFMGKVSHCRHIKVVTAKSVEINAPDKLPIQSDGDIRGFTPATVTISTKALKVAAPI</sequence>
<keyword evidence="4" id="KW-0479">Metal-binding</keyword>
<dbReference type="GO" id="GO:0005886">
    <property type="term" value="C:plasma membrane"/>
    <property type="evidence" value="ECO:0007669"/>
    <property type="project" value="TreeGrafter"/>
</dbReference>
<comment type="cofactor">
    <cofactor evidence="1">
        <name>Mg(2+)</name>
        <dbReference type="ChEBI" id="CHEBI:18420"/>
    </cofactor>
</comment>
<keyword evidence="7" id="KW-0067">ATP-binding</keyword>
<evidence type="ECO:0000313" key="14">
    <source>
        <dbReference type="Proteomes" id="UP000316887"/>
    </source>
</evidence>
<evidence type="ECO:0000256" key="11">
    <source>
        <dbReference type="ARBA" id="ARBA00023264"/>
    </source>
</evidence>
<keyword evidence="8" id="KW-0460">Magnesium</keyword>
<keyword evidence="10" id="KW-0594">Phospholipid biosynthesis</keyword>
<proteinExistence type="predicted"/>
<evidence type="ECO:0000256" key="3">
    <source>
        <dbReference type="ARBA" id="ARBA00022679"/>
    </source>
</evidence>
<evidence type="ECO:0000256" key="5">
    <source>
        <dbReference type="ARBA" id="ARBA00022741"/>
    </source>
</evidence>
<evidence type="ECO:0000313" key="13">
    <source>
        <dbReference type="EMBL" id="TQL17756.1"/>
    </source>
</evidence>
<dbReference type="InterPro" id="IPR016064">
    <property type="entry name" value="NAD/diacylglycerol_kinase_sf"/>
</dbReference>
<dbReference type="PANTHER" id="PTHR12358:SF106">
    <property type="entry name" value="LIPID KINASE YEGS"/>
    <property type="match status" value="1"/>
</dbReference>
<dbReference type="NCBIfam" id="TIGR00147">
    <property type="entry name" value="YegS/Rv2252/BmrU family lipid kinase"/>
    <property type="match status" value="1"/>
</dbReference>
<dbReference type="Pfam" id="PF00781">
    <property type="entry name" value="DAGK_cat"/>
    <property type="match status" value="1"/>
</dbReference>
<evidence type="ECO:0000256" key="9">
    <source>
        <dbReference type="ARBA" id="ARBA00023098"/>
    </source>
</evidence>
<evidence type="ECO:0000256" key="6">
    <source>
        <dbReference type="ARBA" id="ARBA00022777"/>
    </source>
</evidence>
<name>A0A542W2E5_ZYMMB</name>
<accession>A0A542W2E5</accession>
<dbReference type="InterPro" id="IPR050187">
    <property type="entry name" value="Lipid_Phosphate_FormReg"/>
</dbReference>
<evidence type="ECO:0000259" key="12">
    <source>
        <dbReference type="PROSITE" id="PS50146"/>
    </source>
</evidence>
<keyword evidence="11" id="KW-1208">Phospholipid metabolism</keyword>
<reference evidence="13 14" key="1">
    <citation type="submission" date="2019-06" db="EMBL/GenBank/DDBJ databases">
        <title>Genome sequencing of Zymomonas mobilis strains for genetic engineering and biofuel applications.</title>
        <authorList>
            <person name="Teravest M."/>
        </authorList>
    </citation>
    <scope>NUCLEOTIDE SEQUENCE [LARGE SCALE GENOMIC DNA]</scope>
    <source>
        <strain evidence="13 14">AN0101</strain>
    </source>
</reference>
<dbReference type="Pfam" id="PF19279">
    <property type="entry name" value="YegS_C"/>
    <property type="match status" value="1"/>
</dbReference>
<dbReference type="EMBL" id="VFOF01000001">
    <property type="protein sequence ID" value="TQL17756.1"/>
    <property type="molecule type" value="Genomic_DNA"/>
</dbReference>
<evidence type="ECO:0000256" key="10">
    <source>
        <dbReference type="ARBA" id="ARBA00023209"/>
    </source>
</evidence>